<dbReference type="InterPro" id="IPR014729">
    <property type="entry name" value="Rossmann-like_a/b/a_fold"/>
</dbReference>
<dbReference type="AlphaFoldDB" id="A0A6N7PYW9"/>
<keyword evidence="5 7" id="KW-0067">ATP-binding</keyword>
<comment type="similarity">
    <text evidence="7">Belongs to the class-I aminoacyl-tRNA synthetase family.</text>
</comment>
<gene>
    <name evidence="9" type="ORF">GF068_33315</name>
</gene>
<dbReference type="PRINTS" id="PR00987">
    <property type="entry name" value="TRNASYNTHGLU"/>
</dbReference>
<evidence type="ECO:0000256" key="6">
    <source>
        <dbReference type="ARBA" id="ARBA00023146"/>
    </source>
</evidence>
<evidence type="ECO:0000256" key="4">
    <source>
        <dbReference type="ARBA" id="ARBA00022833"/>
    </source>
</evidence>
<keyword evidence="10" id="KW-1185">Reference proteome</keyword>
<keyword evidence="4" id="KW-0862">Zinc</keyword>
<dbReference type="GO" id="GO:0005524">
    <property type="term" value="F:ATP binding"/>
    <property type="evidence" value="ECO:0007669"/>
    <property type="project" value="UniProtKB-KW"/>
</dbReference>
<evidence type="ECO:0000256" key="1">
    <source>
        <dbReference type="ARBA" id="ARBA00022598"/>
    </source>
</evidence>
<dbReference type="NCBIfam" id="NF004314">
    <property type="entry name" value="PRK05710.1-3"/>
    <property type="match status" value="1"/>
</dbReference>
<dbReference type="GO" id="GO:0005829">
    <property type="term" value="C:cytosol"/>
    <property type="evidence" value="ECO:0007669"/>
    <property type="project" value="TreeGrafter"/>
</dbReference>
<keyword evidence="2" id="KW-0479">Metal-binding</keyword>
<evidence type="ECO:0000256" key="2">
    <source>
        <dbReference type="ARBA" id="ARBA00022723"/>
    </source>
</evidence>
<evidence type="ECO:0000313" key="9">
    <source>
        <dbReference type="EMBL" id="MRG96767.1"/>
    </source>
</evidence>
<dbReference type="Proteomes" id="UP000440224">
    <property type="component" value="Unassembled WGS sequence"/>
</dbReference>
<reference evidence="9 10" key="1">
    <citation type="submission" date="2019-10" db="EMBL/GenBank/DDBJ databases">
        <title>A soil myxobacterium in the family Polyangiaceae.</title>
        <authorList>
            <person name="Li Y."/>
            <person name="Wang J."/>
        </authorList>
    </citation>
    <scope>NUCLEOTIDE SEQUENCE [LARGE SCALE GENOMIC DNA]</scope>
    <source>
        <strain evidence="9 10">DSM 14734</strain>
    </source>
</reference>
<evidence type="ECO:0000256" key="5">
    <source>
        <dbReference type="ARBA" id="ARBA00022840"/>
    </source>
</evidence>
<evidence type="ECO:0000259" key="8">
    <source>
        <dbReference type="Pfam" id="PF00749"/>
    </source>
</evidence>
<sequence>MTAYRGRFAPSPTGALHLGSAAAALFCAAAAMQARGALVLRMEDIDRPRVVPGAAEAILDDLAWLGLRFHESPQLGGPYAPYVQSERLALYEAAIDALAEQGHVYFCDCSRAEITRAASAPHAGEEGPRYPGTCRPFGMRKRDFRRPPAIRLAVPDDDRALVTVHDRVLGSYAEHVGHATGDFVLRRGDGVFAYQLACVVDDLAMHITDVVRGGDLASSSARQLLLANLLRPRDTPAFTFAHVPLLVADDGSRLAKRDKGVPLRDHRAQGHDPRALVRAITRAYGHDLGDTPAPLDELAATLDWSRLPRESVRVPAIVTR</sequence>
<dbReference type="OrthoDB" id="9807503at2"/>
<dbReference type="GO" id="GO:0006424">
    <property type="term" value="P:glutamyl-tRNA aminoacylation"/>
    <property type="evidence" value="ECO:0007669"/>
    <property type="project" value="TreeGrafter"/>
</dbReference>
<feature type="domain" description="Glutamyl/glutaminyl-tRNA synthetase class Ib catalytic" evidence="8">
    <location>
        <begin position="5"/>
        <end position="283"/>
    </location>
</feature>
<protein>
    <submittedName>
        <fullName evidence="9">tRNA glutamyl-Q(34) synthetase GluQRS</fullName>
        <ecNumber evidence="9">6.1.1.-</ecNumber>
    </submittedName>
</protein>
<evidence type="ECO:0000256" key="3">
    <source>
        <dbReference type="ARBA" id="ARBA00022741"/>
    </source>
</evidence>
<keyword evidence="6 7" id="KW-0030">Aminoacyl-tRNA synthetase</keyword>
<dbReference type="InterPro" id="IPR000924">
    <property type="entry name" value="Glu/Gln-tRNA-synth"/>
</dbReference>
<proteinExistence type="inferred from homology"/>
<dbReference type="NCBIfam" id="NF004315">
    <property type="entry name" value="PRK05710.1-4"/>
    <property type="match status" value="1"/>
</dbReference>
<name>A0A6N7PYW9_9BACT</name>
<dbReference type="InterPro" id="IPR020058">
    <property type="entry name" value="Glu/Gln-tRNA-synth_Ib_cat-dom"/>
</dbReference>
<dbReference type="InterPro" id="IPR049940">
    <property type="entry name" value="GluQ/Sye"/>
</dbReference>
<dbReference type="GO" id="GO:0004818">
    <property type="term" value="F:glutamate-tRNA ligase activity"/>
    <property type="evidence" value="ECO:0007669"/>
    <property type="project" value="TreeGrafter"/>
</dbReference>
<evidence type="ECO:0000256" key="7">
    <source>
        <dbReference type="RuleBase" id="RU363037"/>
    </source>
</evidence>
<accession>A0A6N7PYW9</accession>
<dbReference type="PANTHER" id="PTHR43311:SF1">
    <property type="entry name" value="GLUTAMYL-Q TRNA(ASP) SYNTHETASE"/>
    <property type="match status" value="1"/>
</dbReference>
<keyword evidence="1 7" id="KW-0436">Ligase</keyword>
<keyword evidence="3 7" id="KW-0547">Nucleotide-binding</keyword>
<organism evidence="9 10">
    <name type="scientific">Polyangium spumosum</name>
    <dbReference type="NCBI Taxonomy" id="889282"/>
    <lineage>
        <taxon>Bacteria</taxon>
        <taxon>Pseudomonadati</taxon>
        <taxon>Myxococcota</taxon>
        <taxon>Polyangia</taxon>
        <taxon>Polyangiales</taxon>
        <taxon>Polyangiaceae</taxon>
        <taxon>Polyangium</taxon>
    </lineage>
</organism>
<dbReference type="Pfam" id="PF00749">
    <property type="entry name" value="tRNA-synt_1c"/>
    <property type="match status" value="1"/>
</dbReference>
<keyword evidence="7" id="KW-0648">Protein biosynthesis</keyword>
<comment type="caution">
    <text evidence="9">The sequence shown here is derived from an EMBL/GenBank/DDBJ whole genome shotgun (WGS) entry which is preliminary data.</text>
</comment>
<dbReference type="Gene3D" id="3.40.50.620">
    <property type="entry name" value="HUPs"/>
    <property type="match status" value="1"/>
</dbReference>
<dbReference type="PANTHER" id="PTHR43311">
    <property type="entry name" value="GLUTAMATE--TRNA LIGASE"/>
    <property type="match status" value="1"/>
</dbReference>
<dbReference type="EMBL" id="WJIE01000013">
    <property type="protein sequence ID" value="MRG96767.1"/>
    <property type="molecule type" value="Genomic_DNA"/>
</dbReference>
<dbReference type="RefSeq" id="WP_153823566.1">
    <property type="nucleotide sequence ID" value="NZ_WJIE01000013.1"/>
</dbReference>
<evidence type="ECO:0000313" key="10">
    <source>
        <dbReference type="Proteomes" id="UP000440224"/>
    </source>
</evidence>
<dbReference type="SUPFAM" id="SSF52374">
    <property type="entry name" value="Nucleotidylyl transferase"/>
    <property type="match status" value="1"/>
</dbReference>
<dbReference type="EC" id="6.1.1.-" evidence="9"/>